<reference evidence="1 2" key="1">
    <citation type="journal article" date="2019" name="Commun. Biol.">
        <title>The bagworm genome reveals a unique fibroin gene that provides high tensile strength.</title>
        <authorList>
            <person name="Kono N."/>
            <person name="Nakamura H."/>
            <person name="Ohtoshi R."/>
            <person name="Tomita M."/>
            <person name="Numata K."/>
            <person name="Arakawa K."/>
        </authorList>
    </citation>
    <scope>NUCLEOTIDE SEQUENCE [LARGE SCALE GENOMIC DNA]</scope>
</reference>
<comment type="caution">
    <text evidence="1">The sequence shown here is derived from an EMBL/GenBank/DDBJ whole genome shotgun (WGS) entry which is preliminary data.</text>
</comment>
<dbReference type="AlphaFoldDB" id="A0A4C1YZT2"/>
<evidence type="ECO:0000313" key="1">
    <source>
        <dbReference type="EMBL" id="GBP81981.1"/>
    </source>
</evidence>
<dbReference type="OrthoDB" id="6109at2759"/>
<dbReference type="Proteomes" id="UP000299102">
    <property type="component" value="Unassembled WGS sequence"/>
</dbReference>
<organism evidence="1 2">
    <name type="scientific">Eumeta variegata</name>
    <name type="common">Bagworm moth</name>
    <name type="synonym">Eumeta japonica</name>
    <dbReference type="NCBI Taxonomy" id="151549"/>
    <lineage>
        <taxon>Eukaryota</taxon>
        <taxon>Metazoa</taxon>
        <taxon>Ecdysozoa</taxon>
        <taxon>Arthropoda</taxon>
        <taxon>Hexapoda</taxon>
        <taxon>Insecta</taxon>
        <taxon>Pterygota</taxon>
        <taxon>Neoptera</taxon>
        <taxon>Endopterygota</taxon>
        <taxon>Lepidoptera</taxon>
        <taxon>Glossata</taxon>
        <taxon>Ditrysia</taxon>
        <taxon>Tineoidea</taxon>
        <taxon>Psychidae</taxon>
        <taxon>Oiketicinae</taxon>
        <taxon>Eumeta</taxon>
    </lineage>
</organism>
<protein>
    <submittedName>
        <fullName evidence="1">Uncharacterized protein</fullName>
    </submittedName>
</protein>
<keyword evidence="2" id="KW-1185">Reference proteome</keyword>
<accession>A0A4C1YZT2</accession>
<gene>
    <name evidence="1" type="ORF">EVAR_65587_1</name>
</gene>
<name>A0A4C1YZT2_EUMVA</name>
<proteinExistence type="predicted"/>
<dbReference type="EMBL" id="BGZK01001541">
    <property type="protein sequence ID" value="GBP81981.1"/>
    <property type="molecule type" value="Genomic_DNA"/>
</dbReference>
<sequence>MTPWICRWLAVVICKLGEKESSRGDSVRPLSLFNSGASADEVEEIARSALSLARSAQAERDNESCFFVRAAGVHRFIRRTRVPKLVKNDKVSTYCYPTAEAQSLPIFDLALGALHGAGAGRAVLVTIGTNTIRTIRAAG</sequence>
<evidence type="ECO:0000313" key="2">
    <source>
        <dbReference type="Proteomes" id="UP000299102"/>
    </source>
</evidence>